<sequence>MLDILPHDGDIVEIRMARPPVNALNTALVHALRDALADAPKNGARGIVLSGAQGLFSAGVDVPALLQLDRAGVQGYWNDFFALCGVIASSPVPVVAAVTGHSPAGGAVMSLFADYRVMAHGMYKIGLNEVQVGLSVPEPIQFAMRRIVGNYRAERLLVAGTMVDADTAHALGLVDELATVEQVVQRSVQWLTELLKAPPKAMLRTRAIARADLLAVWGDTTNLLDPGFIDDFFADETQQVLHALVARLKAKA</sequence>
<dbReference type="EMBL" id="CP041046">
    <property type="protein sequence ID" value="QDE40445.1"/>
    <property type="molecule type" value="Genomic_DNA"/>
</dbReference>
<proteinExistence type="inferred from homology"/>
<keyword evidence="3" id="KW-0413">Isomerase</keyword>
<name>A0A4Y5Z7Z3_9GAMM</name>
<accession>A0A4Y5Z7Z3</accession>
<gene>
    <name evidence="3" type="ORF">FIV34_15150</name>
</gene>
<dbReference type="KEGG" id="lpy:FIV34_15150"/>
<dbReference type="GO" id="GO:0006635">
    <property type="term" value="P:fatty acid beta-oxidation"/>
    <property type="evidence" value="ECO:0007669"/>
    <property type="project" value="TreeGrafter"/>
</dbReference>
<dbReference type="Gene3D" id="3.90.226.10">
    <property type="entry name" value="2-enoyl-CoA Hydratase, Chain A, domain 1"/>
    <property type="match status" value="1"/>
</dbReference>
<dbReference type="RefSeq" id="WP_139984175.1">
    <property type="nucleotide sequence ID" value="NZ_CP041046.1"/>
</dbReference>
<dbReference type="OrthoDB" id="8640486at2"/>
<dbReference type="GO" id="GO:0016853">
    <property type="term" value="F:isomerase activity"/>
    <property type="evidence" value="ECO:0007669"/>
    <property type="project" value="UniProtKB-KW"/>
</dbReference>
<evidence type="ECO:0000313" key="3">
    <source>
        <dbReference type="EMBL" id="QDE40445.1"/>
    </source>
</evidence>
<dbReference type="SUPFAM" id="SSF52096">
    <property type="entry name" value="ClpP/crotonase"/>
    <property type="match status" value="1"/>
</dbReference>
<dbReference type="CDD" id="cd06558">
    <property type="entry name" value="crotonase-like"/>
    <property type="match status" value="1"/>
</dbReference>
<dbReference type="Proteomes" id="UP000316093">
    <property type="component" value="Chromosome"/>
</dbReference>
<dbReference type="InterPro" id="IPR018376">
    <property type="entry name" value="Enoyl-CoA_hyd/isom_CS"/>
</dbReference>
<keyword evidence="4" id="KW-1185">Reference proteome</keyword>
<comment type="similarity">
    <text evidence="1 2">Belongs to the enoyl-CoA hydratase/isomerase family.</text>
</comment>
<dbReference type="InterPro" id="IPR001753">
    <property type="entry name" value="Enoyl-CoA_hydra/iso"/>
</dbReference>
<dbReference type="PANTHER" id="PTHR11941">
    <property type="entry name" value="ENOYL-COA HYDRATASE-RELATED"/>
    <property type="match status" value="1"/>
</dbReference>
<evidence type="ECO:0000256" key="2">
    <source>
        <dbReference type="RuleBase" id="RU003707"/>
    </source>
</evidence>
<evidence type="ECO:0000256" key="1">
    <source>
        <dbReference type="ARBA" id="ARBA00005254"/>
    </source>
</evidence>
<organism evidence="3 4">
    <name type="scientific">Luteibacter pinisoli</name>
    <dbReference type="NCBI Taxonomy" id="2589080"/>
    <lineage>
        <taxon>Bacteria</taxon>
        <taxon>Pseudomonadati</taxon>
        <taxon>Pseudomonadota</taxon>
        <taxon>Gammaproteobacteria</taxon>
        <taxon>Lysobacterales</taxon>
        <taxon>Rhodanobacteraceae</taxon>
        <taxon>Luteibacter</taxon>
    </lineage>
</organism>
<evidence type="ECO:0000313" key="4">
    <source>
        <dbReference type="Proteomes" id="UP000316093"/>
    </source>
</evidence>
<dbReference type="PANTHER" id="PTHR11941:SF54">
    <property type="entry name" value="ENOYL-COA HYDRATASE, MITOCHONDRIAL"/>
    <property type="match status" value="1"/>
</dbReference>
<dbReference type="PROSITE" id="PS00166">
    <property type="entry name" value="ENOYL_COA_HYDRATASE"/>
    <property type="match status" value="1"/>
</dbReference>
<dbReference type="AlphaFoldDB" id="A0A4Y5Z7Z3"/>
<reference evidence="3 4" key="1">
    <citation type="submission" date="2019-06" db="EMBL/GenBank/DDBJ databases">
        <title>A complete genome sequence for Luteibacter pinisoli MAH-14.</title>
        <authorList>
            <person name="Baltrus D.A."/>
        </authorList>
    </citation>
    <scope>NUCLEOTIDE SEQUENCE [LARGE SCALE GENOMIC DNA]</scope>
    <source>
        <strain evidence="3 4">MAH-14</strain>
    </source>
</reference>
<dbReference type="Pfam" id="PF00378">
    <property type="entry name" value="ECH_1"/>
    <property type="match status" value="1"/>
</dbReference>
<dbReference type="InterPro" id="IPR029045">
    <property type="entry name" value="ClpP/crotonase-like_dom_sf"/>
</dbReference>
<protein>
    <submittedName>
        <fullName evidence="3">Enoyl-CoA hydratase/isomerase family protein</fullName>
    </submittedName>
</protein>